<evidence type="ECO:0000256" key="3">
    <source>
        <dbReference type="ARBA" id="ARBA00023157"/>
    </source>
</evidence>
<organism evidence="8 9">
    <name type="scientific">Branchiostoma floridae</name>
    <name type="common">Florida lancelet</name>
    <name type="synonym">Amphioxus</name>
    <dbReference type="NCBI Taxonomy" id="7739"/>
    <lineage>
        <taxon>Eukaryota</taxon>
        <taxon>Metazoa</taxon>
        <taxon>Chordata</taxon>
        <taxon>Cephalochordata</taxon>
        <taxon>Leptocardii</taxon>
        <taxon>Amphioxiformes</taxon>
        <taxon>Branchiostomatidae</taxon>
        <taxon>Branchiostoma</taxon>
    </lineage>
</organism>
<evidence type="ECO:0000256" key="2">
    <source>
        <dbReference type="ARBA" id="ARBA00022525"/>
    </source>
</evidence>
<dbReference type="OMA" id="WYTQCGD"/>
<evidence type="ECO:0000256" key="5">
    <source>
        <dbReference type="SAM" id="MobiDB-lite"/>
    </source>
</evidence>
<reference evidence="8" key="1">
    <citation type="journal article" date="2020" name="Nat. Ecol. Evol.">
        <title>Deeply conserved synteny resolves early events in vertebrate evolution.</title>
        <authorList>
            <person name="Simakov O."/>
            <person name="Marletaz F."/>
            <person name="Yue J.X."/>
            <person name="O'Connell B."/>
            <person name="Jenkins J."/>
            <person name="Brandt A."/>
            <person name="Calef R."/>
            <person name="Tung C.H."/>
            <person name="Huang T.K."/>
            <person name="Schmutz J."/>
            <person name="Satoh N."/>
            <person name="Yu J.K."/>
            <person name="Putnam N.H."/>
            <person name="Green R.E."/>
            <person name="Rokhsar D.S."/>
        </authorList>
    </citation>
    <scope>NUCLEOTIDE SEQUENCE [LARGE SCALE GENOMIC DNA]</scope>
    <source>
        <strain evidence="8">S238N-H82</strain>
    </source>
</reference>
<reference evidence="9" key="2">
    <citation type="submission" date="2025-08" db="UniProtKB">
        <authorList>
            <consortium name="RefSeq"/>
        </authorList>
    </citation>
    <scope>IDENTIFICATION</scope>
    <source>
        <strain evidence="9">S238N-H82</strain>
        <tissue evidence="9">Testes</tissue>
    </source>
</reference>
<dbReference type="Gene3D" id="3.90.215.10">
    <property type="entry name" value="Gamma Fibrinogen, chain A, domain 1"/>
    <property type="match status" value="1"/>
</dbReference>
<dbReference type="SMART" id="SM00186">
    <property type="entry name" value="FBG"/>
    <property type="match status" value="1"/>
</dbReference>
<gene>
    <name evidence="9" type="primary">LOC118412559</name>
</gene>
<dbReference type="Proteomes" id="UP000001554">
    <property type="component" value="Chromosome 3"/>
</dbReference>
<evidence type="ECO:0000313" key="9">
    <source>
        <dbReference type="RefSeq" id="XP_035671379.1"/>
    </source>
</evidence>
<dbReference type="OrthoDB" id="9990035at2759"/>
<protein>
    <submittedName>
        <fullName evidence="9">Fibrinogen-like protein 1</fullName>
    </submittedName>
</protein>
<dbReference type="InterPro" id="IPR037579">
    <property type="entry name" value="FIB_ANG-like"/>
</dbReference>
<dbReference type="SUPFAM" id="SSF56496">
    <property type="entry name" value="Fibrinogen C-terminal domain-like"/>
    <property type="match status" value="1"/>
</dbReference>
<dbReference type="RefSeq" id="XP_035671379.1">
    <property type="nucleotide sequence ID" value="XM_035815486.1"/>
</dbReference>
<dbReference type="PROSITE" id="PS51406">
    <property type="entry name" value="FIBRINOGEN_C_2"/>
    <property type="match status" value="1"/>
</dbReference>
<dbReference type="InterPro" id="IPR036056">
    <property type="entry name" value="Fibrinogen-like_C"/>
</dbReference>
<name>A0A9J7KVN6_BRAFL</name>
<dbReference type="InterPro" id="IPR020837">
    <property type="entry name" value="Fibrinogen_CS"/>
</dbReference>
<keyword evidence="2" id="KW-0964">Secreted</keyword>
<evidence type="ECO:0000256" key="6">
    <source>
        <dbReference type="SAM" id="SignalP"/>
    </source>
</evidence>
<feature type="region of interest" description="Disordered" evidence="5">
    <location>
        <begin position="21"/>
        <end position="67"/>
    </location>
</feature>
<dbReference type="CDD" id="cd00087">
    <property type="entry name" value="FReD"/>
    <property type="match status" value="1"/>
</dbReference>
<comment type="subcellular location">
    <subcellularLocation>
        <location evidence="1">Secreted</location>
    </subcellularLocation>
</comment>
<dbReference type="InterPro" id="IPR014716">
    <property type="entry name" value="Fibrinogen_a/b/g_C_1"/>
</dbReference>
<sequence>MELVITIVVLLCASVRAQDLGAGGVPPGYSPPVTTGEKVPTEPTLNNRTKVGKPSEERSPDDSAANDRQVAALQRGILNRRLSRLEGQLQVMQNSILGSPMLQELVQQREDVEVQMSDQQAAIDSLQFQADGLLQRLSSLEILVNRINRNQEKFETYVTKLVDQMKAVLPGKLVRDSGLNGNAQHQEMPRDCAEVYTGGNHTSGVYDIRPHGQQTDMPHSGQGAPFSVYCRARHRRGWTVIQRRQDGTVNFTRSWTDYKNGFGDLGGEFWLGNDKIHAITAQKNYTLRIDMSDWEGNKAYAEYDHFAIDNEWQGYRLRVSGYSGTAGESMYANHDSAFSTRDKGSENQGWVDCPKEMKGGWWYTQCGDSNLNGLYHRQGEHEARPDGMFWWWWKRDWYSLKSVEMAVFPHYYPVF</sequence>
<dbReference type="KEGG" id="bfo:118412559"/>
<dbReference type="PROSITE" id="PS00514">
    <property type="entry name" value="FIBRINOGEN_C_1"/>
    <property type="match status" value="1"/>
</dbReference>
<keyword evidence="3" id="KW-1015">Disulfide bond</keyword>
<dbReference type="GeneID" id="118412559"/>
<dbReference type="Pfam" id="PF00147">
    <property type="entry name" value="Fibrinogen_C"/>
    <property type="match status" value="1"/>
</dbReference>
<accession>A0A9J7KVN6</accession>
<evidence type="ECO:0000259" key="7">
    <source>
        <dbReference type="PROSITE" id="PS51406"/>
    </source>
</evidence>
<dbReference type="AlphaFoldDB" id="A0A9J7KVN6"/>
<feature type="chain" id="PRO_5039920142" evidence="6">
    <location>
        <begin position="18"/>
        <end position="415"/>
    </location>
</feature>
<keyword evidence="6" id="KW-0732">Signal</keyword>
<dbReference type="GO" id="GO:0005615">
    <property type="term" value="C:extracellular space"/>
    <property type="evidence" value="ECO:0000318"/>
    <property type="project" value="GO_Central"/>
</dbReference>
<dbReference type="PANTHER" id="PTHR47221">
    <property type="entry name" value="FIBRINOGEN ALPHA CHAIN"/>
    <property type="match status" value="1"/>
</dbReference>
<evidence type="ECO:0000313" key="8">
    <source>
        <dbReference type="Proteomes" id="UP000001554"/>
    </source>
</evidence>
<keyword evidence="4" id="KW-0325">Glycoprotein</keyword>
<feature type="domain" description="Fibrinogen C-terminal" evidence="7">
    <location>
        <begin position="183"/>
        <end position="411"/>
    </location>
</feature>
<evidence type="ECO:0000256" key="4">
    <source>
        <dbReference type="ARBA" id="ARBA00023180"/>
    </source>
</evidence>
<evidence type="ECO:0000256" key="1">
    <source>
        <dbReference type="ARBA" id="ARBA00004613"/>
    </source>
</evidence>
<dbReference type="PANTHER" id="PTHR47221:SF5">
    <property type="entry name" value="FIBRINOGEN C-TERMINAL DOMAIN-CONTAINING PROTEIN"/>
    <property type="match status" value="1"/>
</dbReference>
<dbReference type="FunFam" id="3.90.215.10:FF:000001">
    <property type="entry name" value="Tenascin isoform 1"/>
    <property type="match status" value="1"/>
</dbReference>
<feature type="signal peptide" evidence="6">
    <location>
        <begin position="1"/>
        <end position="17"/>
    </location>
</feature>
<keyword evidence="8" id="KW-1185">Reference proteome</keyword>
<proteinExistence type="predicted"/>
<dbReference type="InterPro" id="IPR002181">
    <property type="entry name" value="Fibrinogen_a/b/g_C_dom"/>
</dbReference>